<reference evidence="1" key="1">
    <citation type="submission" date="2015-12" db="EMBL/GenBank/DDBJ databases">
        <authorList>
            <person name="Tikhonova T.V."/>
            <person name="Pavlov A.R."/>
            <person name="Beletsky A.V."/>
            <person name="Mardanov A.V."/>
            <person name="Sorokin D.Y."/>
            <person name="Ravin N.V."/>
            <person name="Popov V.O."/>
        </authorList>
    </citation>
    <scope>NUCLEOTIDE SEQUENCE</scope>
    <source>
        <strain evidence="1">DSM 14787</strain>
    </source>
</reference>
<name>L0DY90_THIND</name>
<dbReference type="PATRIC" id="fig|1255043.3.peg.1692"/>
<dbReference type="AlphaFoldDB" id="L0DY90"/>
<dbReference type="OrthoDB" id="259311at2"/>
<keyword evidence="2" id="KW-1185">Reference proteome</keyword>
<sequence length="150" mass="16199">MTAIQAVRRLYGNAPFLRGELRVTLHGPEDSGANGPFSQILTLLTGAAGRNGFLGLRGRHRRAGLLEFGRPSEGALRCSFERVDTGEKVTLSYDPAAIPPDPGLGPAMQAVLAGTADAATRERFRHLWRERVERILADGGTTTVFSVTDR</sequence>
<dbReference type="KEGG" id="tni:TVNIR_1672"/>
<dbReference type="Proteomes" id="UP000010809">
    <property type="component" value="Chromosome"/>
</dbReference>
<dbReference type="RefSeq" id="WP_015258464.1">
    <property type="nucleotide sequence ID" value="NC_019902.2"/>
</dbReference>
<dbReference type="EMBL" id="CP003989">
    <property type="protein sequence ID" value="AGA33336.1"/>
    <property type="molecule type" value="Genomic_DNA"/>
</dbReference>
<dbReference type="STRING" id="1255043.TVNIR_1672"/>
<organism evidence="1 2">
    <name type="scientific">Thioalkalivibrio nitratireducens (strain DSM 14787 / UNIQEM 213 / ALEN2)</name>
    <dbReference type="NCBI Taxonomy" id="1255043"/>
    <lineage>
        <taxon>Bacteria</taxon>
        <taxon>Pseudomonadati</taxon>
        <taxon>Pseudomonadota</taxon>
        <taxon>Gammaproteobacteria</taxon>
        <taxon>Chromatiales</taxon>
        <taxon>Ectothiorhodospiraceae</taxon>
        <taxon>Thioalkalivibrio</taxon>
    </lineage>
</organism>
<dbReference type="eggNOG" id="COG2191">
    <property type="taxonomic scope" value="Bacteria"/>
</dbReference>
<gene>
    <name evidence="1" type="ordered locus">TVNIR_1672</name>
</gene>
<evidence type="ECO:0000313" key="2">
    <source>
        <dbReference type="Proteomes" id="UP000010809"/>
    </source>
</evidence>
<dbReference type="HOGENOM" id="CLU_1739676_0_0_6"/>
<protein>
    <submittedName>
        <fullName evidence="1">Uncharacterized protein</fullName>
    </submittedName>
</protein>
<proteinExistence type="predicted"/>
<accession>L0DY90</accession>
<evidence type="ECO:0000313" key="1">
    <source>
        <dbReference type="EMBL" id="AGA33336.1"/>
    </source>
</evidence>